<sequence length="1526" mass="172415">MATYEVELNKPDMNVFWFRENVRIVPSDEIEIRSKGNAYTLVLHKRKLSDAGEIRFSVGELSSTAQLIVKELPVEIVRELQDQEVWEDETARFEIELSRQITEFHWSKKGEELQTGASVDFLQDGNVYKLVLMDCKIEDMGTIKFETEDRKSSATLVVKELPVEITRQLEDVEVYERDSATFEVELNKKDLQVQWFKKGSEPCEENGKYRFEVDGTAYSLIIRDIKLTDAGKYTCASKDSETTANLIVDPLPLKIEKDLEDVEVWEKETAVFQTELNHPDRPIVWFKKGQQLADSDTVAITSEGMRYFLTIRDAQLSDMGTIKFQVEGLKSAATLLVKELPYTFTAELEDQRAMERDPLSTFTCEMSKPDIEATWYRGEEKLKAGEKYEMERDGCVHRLLIRNVRLDDDSSYTCANKDNKTTAKLTVDPLPLEIVTDLEDVEVWEKETATFVIEMNHEGREVEWQKKGVKCEKSETVDMKSEGYKYFLVIKDCQLSDMGTVKFQSDRQKSSATLLVKELPAVFTKQLQSCQRLEFQQAVFECETSRGTAQCKWFRKGVAIEPSDKYEIRASDRDHMLIVHDVRFEDDSAYECRIVVGGEDTTSAELTVEEAPAEIMTPLKDQTVMEEETATFTCDVSKENAKVKWLKGELEVKPTERIVMEAVGKTHKLTIQKAELTDQSPFSLVATGGQTTANLTVIKIPPEFSLGVKDVKVRETETATFKCELTRDADFVRWRRNGDWIDTKDSEKYETIGKGRKHALLINNCVPEDAISYTAVVGEKESTAKLEVEELVRIVIPPEPTSVITNEVTKFECELNTEKADVTWWKEGAEIRPGEKYRMEKDKKKHTLFIADTTEADAGMYSVTAGEDQANAPLTVGEPPLKMIEGPKDQLVIEKETATFSCVTNKDGEVKWQRAGQDLEPSDKYKYEKDGTRHSLLIQDCKLDDKDTYTAVAGDHKLSAKLTVKLPAVKFGLPLDDQEIMETETATFETTVSRPCKVTWRKGGVNIEPSERVRALEDGLKHTLIIDDSVVEGLLVRALEDGLKHTLIIDDSVVEDEDTYTILADESEASAKLTVEALPLKFIRKMTLATVPLKGTAVFENELNKSVKGKWLLKGDQVIKESDKYKMTHVGKVHTLTVHDCTFDDEVEYVFVIPKKDLKAAATLEIGEPPKFVNYSPDILKTQANSGQKRSYNIDWVGIPKPHLSWEAFGPIEKPMGRSTVERQDDPQVVKFEVRDLIRKDAGTYKLKIKNKHGEDTLDLDISIIDVPGPVQNLGFTDVTRDKMSFSWEAPEDDGGSPVTGYVVEVLGPKEETWTVLTENWPDFEFIAKDLIENNEYTFRVTAQNVVGRGPPTETPKRKAKLPFDPPGPPENPQLPEVKRTQVKFTWEVPKEDGGSPITGYFVEKKLDGKEWVRVNDLKTPDLKMTIKDLPQGAEAEFRCLAVNLAGEGPPSKPMAPVKLFERPGPPQNLSLSNPSRYGVTFSYAAPADDGGTPITGYHAYRTEEGLEDWQPCADPTMDTSLKVCT</sequence>
<evidence type="ECO:0000256" key="8">
    <source>
        <dbReference type="ARBA" id="ARBA00023242"/>
    </source>
</evidence>
<dbReference type="SUPFAM" id="SSF48726">
    <property type="entry name" value="Immunoglobulin"/>
    <property type="match status" value="14"/>
</dbReference>
<name>A0A6P4YC59_BRABE</name>
<dbReference type="Pfam" id="PF07679">
    <property type="entry name" value="I-set"/>
    <property type="match status" value="11"/>
</dbReference>
<dbReference type="SMART" id="SM00409">
    <property type="entry name" value="IG"/>
    <property type="match status" value="11"/>
</dbReference>
<evidence type="ECO:0000256" key="9">
    <source>
        <dbReference type="ARBA" id="ARBA00023319"/>
    </source>
</evidence>
<dbReference type="CDD" id="cd00063">
    <property type="entry name" value="FN3"/>
    <property type="match status" value="3"/>
</dbReference>
<evidence type="ECO:0000256" key="1">
    <source>
        <dbReference type="ARBA" id="ARBA00004123"/>
    </source>
</evidence>
<feature type="domain" description="Ig-like" evidence="11">
    <location>
        <begin position="341"/>
        <end position="426"/>
    </location>
</feature>
<dbReference type="GO" id="GO:0030017">
    <property type="term" value="C:sarcomere"/>
    <property type="evidence" value="ECO:0007669"/>
    <property type="project" value="UniProtKB-ARBA"/>
</dbReference>
<keyword evidence="5" id="KW-0597">Phosphoprotein</keyword>
<dbReference type="Pfam" id="PF00041">
    <property type="entry name" value="fn3"/>
    <property type="match status" value="2"/>
</dbReference>
<dbReference type="InterPro" id="IPR003961">
    <property type="entry name" value="FN3_dom"/>
</dbReference>
<organism evidence="13 14">
    <name type="scientific">Branchiostoma belcheri</name>
    <name type="common">Amphioxus</name>
    <dbReference type="NCBI Taxonomy" id="7741"/>
    <lineage>
        <taxon>Eukaryota</taxon>
        <taxon>Metazoa</taxon>
        <taxon>Chordata</taxon>
        <taxon>Cephalochordata</taxon>
        <taxon>Leptocardii</taxon>
        <taxon>Amphioxiformes</taxon>
        <taxon>Branchiostomatidae</taxon>
        <taxon>Branchiostoma</taxon>
    </lineage>
</organism>
<evidence type="ECO:0000256" key="5">
    <source>
        <dbReference type="ARBA" id="ARBA00022553"/>
    </source>
</evidence>
<keyword evidence="6" id="KW-0677">Repeat</keyword>
<dbReference type="KEGG" id="bbel:109471812"/>
<evidence type="ECO:0000313" key="13">
    <source>
        <dbReference type="Proteomes" id="UP000515135"/>
    </source>
</evidence>
<proteinExistence type="inferred from homology"/>
<dbReference type="GO" id="GO:0005634">
    <property type="term" value="C:nucleus"/>
    <property type="evidence" value="ECO:0007669"/>
    <property type="project" value="UniProtKB-SubCell"/>
</dbReference>
<dbReference type="PANTHER" id="PTHR35971">
    <property type="entry name" value="SI:DKEY-31G6.6"/>
    <property type="match status" value="1"/>
</dbReference>
<dbReference type="CDD" id="cd00096">
    <property type="entry name" value="Ig"/>
    <property type="match status" value="1"/>
</dbReference>
<dbReference type="Proteomes" id="UP000515135">
    <property type="component" value="Unplaced"/>
</dbReference>
<dbReference type="RefSeq" id="XP_019626725.1">
    <property type="nucleotide sequence ID" value="XM_019771166.1"/>
</dbReference>
<feature type="domain" description="Ig-like" evidence="11">
    <location>
        <begin position="702"/>
        <end position="787"/>
    </location>
</feature>
<evidence type="ECO:0000256" key="4">
    <source>
        <dbReference type="ARBA" id="ARBA00022490"/>
    </source>
</evidence>
<feature type="domain" description="Fibronectin type-III" evidence="12">
    <location>
        <begin position="1270"/>
        <end position="1363"/>
    </location>
</feature>
<keyword evidence="7" id="KW-1015">Disulfide bond</keyword>
<dbReference type="FunFam" id="2.60.40.10:FF:000056">
    <property type="entry name" value="twitchin isoform X4"/>
    <property type="match status" value="1"/>
</dbReference>
<dbReference type="SMART" id="SM00060">
    <property type="entry name" value="FN3"/>
    <property type="match status" value="2"/>
</dbReference>
<evidence type="ECO:0000256" key="6">
    <source>
        <dbReference type="ARBA" id="ARBA00022737"/>
    </source>
</evidence>
<dbReference type="OrthoDB" id="504170at2759"/>
<dbReference type="SUPFAM" id="SSF49265">
    <property type="entry name" value="Fibronectin type III"/>
    <property type="match status" value="2"/>
</dbReference>
<reference evidence="14" key="1">
    <citation type="submission" date="2025-08" db="UniProtKB">
        <authorList>
            <consortium name="RefSeq"/>
        </authorList>
    </citation>
    <scope>IDENTIFICATION</scope>
    <source>
        <tissue evidence="14">Gonad</tissue>
    </source>
</reference>
<dbReference type="Gene3D" id="2.60.40.10">
    <property type="entry name" value="Immunoglobulins"/>
    <property type="match status" value="17"/>
</dbReference>
<dbReference type="InterPro" id="IPR036179">
    <property type="entry name" value="Ig-like_dom_sf"/>
</dbReference>
<evidence type="ECO:0000256" key="7">
    <source>
        <dbReference type="ARBA" id="ARBA00023157"/>
    </source>
</evidence>
<keyword evidence="13" id="KW-1185">Reference proteome</keyword>
<accession>A0A6P4YC59</accession>
<dbReference type="InterPro" id="IPR013098">
    <property type="entry name" value="Ig_I-set"/>
</dbReference>
<dbReference type="PROSITE" id="PS50835">
    <property type="entry name" value="IG_LIKE"/>
    <property type="match status" value="7"/>
</dbReference>
<dbReference type="InterPro" id="IPR036116">
    <property type="entry name" value="FN3_sf"/>
</dbReference>
<evidence type="ECO:0000256" key="10">
    <source>
        <dbReference type="SAM" id="MobiDB-lite"/>
    </source>
</evidence>
<dbReference type="InterPro" id="IPR013783">
    <property type="entry name" value="Ig-like_fold"/>
</dbReference>
<feature type="domain" description="Ig-like" evidence="11">
    <location>
        <begin position="520"/>
        <end position="609"/>
    </location>
</feature>
<gene>
    <name evidence="14" type="primary">LOC109471812</name>
</gene>
<dbReference type="InterPro" id="IPR052385">
    <property type="entry name" value="Obscurin/Obscurin-like_Reg"/>
</dbReference>
<keyword evidence="8" id="KW-0539">Nucleus</keyword>
<dbReference type="FunFam" id="2.60.40.10:FF:000214">
    <property type="entry name" value="titin isoform X1"/>
    <property type="match status" value="4"/>
</dbReference>
<keyword evidence="4" id="KW-0963">Cytoplasm</keyword>
<dbReference type="FunFam" id="2.60.40.10:FF:000050">
    <property type="entry name" value="Titin isoform B"/>
    <property type="match status" value="4"/>
</dbReference>
<dbReference type="PROSITE" id="PS50853">
    <property type="entry name" value="FN3"/>
    <property type="match status" value="3"/>
</dbReference>
<evidence type="ECO:0000313" key="14">
    <source>
        <dbReference type="RefSeq" id="XP_019626725.1"/>
    </source>
</evidence>
<feature type="domain" description="Fibronectin type-III" evidence="12">
    <location>
        <begin position="1466"/>
        <end position="1526"/>
    </location>
</feature>
<feature type="domain" description="Ig-like" evidence="11">
    <location>
        <begin position="789"/>
        <end position="875"/>
    </location>
</feature>
<evidence type="ECO:0000256" key="3">
    <source>
        <dbReference type="ARBA" id="ARBA00006692"/>
    </source>
</evidence>
<evidence type="ECO:0000256" key="2">
    <source>
        <dbReference type="ARBA" id="ARBA00004496"/>
    </source>
</evidence>
<dbReference type="PANTHER" id="PTHR35971:SF5">
    <property type="entry name" value="OBSCURIN LIKE CYTOSKELETAL ADAPTOR 1"/>
    <property type="match status" value="1"/>
</dbReference>
<dbReference type="InterPro" id="IPR007110">
    <property type="entry name" value="Ig-like_dom"/>
</dbReference>
<keyword evidence="9" id="KW-0393">Immunoglobulin domain</keyword>
<protein>
    <submittedName>
        <fullName evidence="14">Titin-like</fullName>
    </submittedName>
</protein>
<dbReference type="InterPro" id="IPR003599">
    <property type="entry name" value="Ig_sub"/>
</dbReference>
<comment type="similarity">
    <text evidence="3">Belongs to the protein kinase superfamily. CAMK Ser/Thr protein kinase family.</text>
</comment>
<evidence type="ECO:0000259" key="12">
    <source>
        <dbReference type="PROSITE" id="PS50853"/>
    </source>
</evidence>
<comment type="subcellular location">
    <subcellularLocation>
        <location evidence="2">Cytoplasm</location>
    </subcellularLocation>
    <subcellularLocation>
        <location evidence="1">Nucleus</location>
    </subcellularLocation>
</comment>
<feature type="domain" description="Fibronectin type-III" evidence="12">
    <location>
        <begin position="1369"/>
        <end position="1464"/>
    </location>
</feature>
<feature type="domain" description="Ig-like" evidence="11">
    <location>
        <begin position="612"/>
        <end position="696"/>
    </location>
</feature>
<feature type="region of interest" description="Disordered" evidence="10">
    <location>
        <begin position="1348"/>
        <end position="1376"/>
    </location>
</feature>
<feature type="domain" description="Ig-like" evidence="11">
    <location>
        <begin position="162"/>
        <end position="247"/>
    </location>
</feature>
<dbReference type="FunFam" id="2.60.40.10:FF:000792">
    <property type="entry name" value="titin isoform X1"/>
    <property type="match status" value="1"/>
</dbReference>
<dbReference type="GeneID" id="109471812"/>
<evidence type="ECO:0000259" key="11">
    <source>
        <dbReference type="PROSITE" id="PS50835"/>
    </source>
</evidence>
<feature type="compositionally biased region" description="Pro residues" evidence="10">
    <location>
        <begin position="1364"/>
        <end position="1373"/>
    </location>
</feature>
<feature type="domain" description="Ig-like" evidence="11">
    <location>
        <begin position="879"/>
        <end position="963"/>
    </location>
</feature>